<dbReference type="GO" id="GO:0005694">
    <property type="term" value="C:chromosome"/>
    <property type="evidence" value="ECO:0007669"/>
    <property type="project" value="UniProtKB-ARBA"/>
</dbReference>
<dbReference type="GO" id="GO:0005524">
    <property type="term" value="F:ATP binding"/>
    <property type="evidence" value="ECO:0007669"/>
    <property type="project" value="UniProtKB-UniRule"/>
</dbReference>
<keyword evidence="5 11" id="KW-0833">Ubl conjugation pathway</keyword>
<evidence type="ECO:0000256" key="3">
    <source>
        <dbReference type="ARBA" id="ARBA00022679"/>
    </source>
</evidence>
<evidence type="ECO:0000256" key="4">
    <source>
        <dbReference type="ARBA" id="ARBA00022741"/>
    </source>
</evidence>
<evidence type="ECO:0000256" key="2">
    <source>
        <dbReference type="ARBA" id="ARBA00004718"/>
    </source>
</evidence>
<evidence type="ECO:0000256" key="6">
    <source>
        <dbReference type="ARBA" id="ARBA00022840"/>
    </source>
</evidence>
<reference evidence="13" key="1">
    <citation type="submission" date="2015-04" db="EMBL/GenBank/DDBJ databases">
        <title>The genome sequence of the plant pathogenic Rhizarian Plasmodiophora brassicae reveals insights in its biotrophic life cycle and the origin of chitin synthesis.</title>
        <authorList>
            <person name="Schwelm A."/>
            <person name="Fogelqvist J."/>
            <person name="Knaust A."/>
            <person name="Julke S."/>
            <person name="Lilja T."/>
            <person name="Dhandapani V."/>
            <person name="Bonilla-Rosso G."/>
            <person name="Karlsson M."/>
            <person name="Shevchenko A."/>
            <person name="Choi S.R."/>
            <person name="Kim H.G."/>
            <person name="Park J.Y."/>
            <person name="Lim Y.P."/>
            <person name="Ludwig-Muller J."/>
            <person name="Dixelius C."/>
        </authorList>
    </citation>
    <scope>NUCLEOTIDE SEQUENCE</scope>
    <source>
        <tissue evidence="13">Potato root galls</tissue>
    </source>
</reference>
<comment type="pathway">
    <text evidence="2">Protein modification; protein sumoylation.</text>
</comment>
<evidence type="ECO:0000313" key="13">
    <source>
        <dbReference type="EMBL" id="CRZ08968.1"/>
    </source>
</evidence>
<name>A0A0H5R499_9EUKA</name>
<dbReference type="InterPro" id="IPR050113">
    <property type="entry name" value="Ub_conjugating_enzyme"/>
</dbReference>
<evidence type="ECO:0000256" key="9">
    <source>
        <dbReference type="ARBA" id="ARBA00044296"/>
    </source>
</evidence>
<keyword evidence="4 11" id="KW-0547">Nucleotide-binding</keyword>
<evidence type="ECO:0000256" key="5">
    <source>
        <dbReference type="ARBA" id="ARBA00022786"/>
    </source>
</evidence>
<sequence>MSGISRARLAEERKSWRKSHPHGFFARPERNEDGSTNLLKWTCGIPGKAGTDWEGGVYTVTVIFSDDYPLKPPKCAFSPPIFHPNIYPSGTVCLSILNEDKDWKPSISLKEILLGIQALLNDPNNSDPACEAPYHLYRTNKIAYSQKIKAQALKFAPKFD</sequence>
<comment type="similarity">
    <text evidence="11">Belongs to the ubiquitin-conjugating enzyme family.</text>
</comment>
<dbReference type="Gene3D" id="3.10.110.10">
    <property type="entry name" value="Ubiquitin Conjugating Enzyme"/>
    <property type="match status" value="1"/>
</dbReference>
<dbReference type="AlphaFoldDB" id="A0A0H5R499"/>
<dbReference type="InterPro" id="IPR016135">
    <property type="entry name" value="UBQ-conjugating_enzyme/RWD"/>
</dbReference>
<keyword evidence="6 11" id="KW-0067">ATP-binding</keyword>
<keyword evidence="3" id="KW-0808">Transferase</keyword>
<dbReference type="PROSITE" id="PS00183">
    <property type="entry name" value="UBC_1"/>
    <property type="match status" value="1"/>
</dbReference>
<feature type="active site" description="Glycyl thioester intermediate" evidence="10">
    <location>
        <position position="93"/>
    </location>
</feature>
<dbReference type="InterPro" id="IPR023313">
    <property type="entry name" value="UBQ-conjugating_AS"/>
</dbReference>
<protein>
    <recommendedName>
        <fullName evidence="8">SUMO-conjugating enzyme UBC9</fullName>
    </recommendedName>
    <alternativeName>
        <fullName evidence="9">Ubiquitin carrier protein 9</fullName>
    </alternativeName>
</protein>
<keyword evidence="7" id="KW-0539">Nucleus</keyword>
<organism evidence="13">
    <name type="scientific">Spongospora subterranea</name>
    <dbReference type="NCBI Taxonomy" id="70186"/>
    <lineage>
        <taxon>Eukaryota</taxon>
        <taxon>Sar</taxon>
        <taxon>Rhizaria</taxon>
        <taxon>Endomyxa</taxon>
        <taxon>Phytomyxea</taxon>
        <taxon>Plasmodiophorida</taxon>
        <taxon>Plasmodiophoridae</taxon>
        <taxon>Spongospora</taxon>
    </lineage>
</organism>
<comment type="subcellular location">
    <subcellularLocation>
        <location evidence="1">Nucleus</location>
    </subcellularLocation>
</comment>
<dbReference type="GO" id="GO:0019787">
    <property type="term" value="F:ubiquitin-like protein transferase activity"/>
    <property type="evidence" value="ECO:0007669"/>
    <property type="project" value="UniProtKB-ARBA"/>
</dbReference>
<evidence type="ECO:0000256" key="1">
    <source>
        <dbReference type="ARBA" id="ARBA00004123"/>
    </source>
</evidence>
<evidence type="ECO:0000256" key="10">
    <source>
        <dbReference type="PROSITE-ProRule" id="PRU10133"/>
    </source>
</evidence>
<evidence type="ECO:0000256" key="11">
    <source>
        <dbReference type="RuleBase" id="RU362109"/>
    </source>
</evidence>
<dbReference type="PANTHER" id="PTHR24067">
    <property type="entry name" value="UBIQUITIN-CONJUGATING ENZYME E2"/>
    <property type="match status" value="1"/>
</dbReference>
<evidence type="ECO:0000256" key="8">
    <source>
        <dbReference type="ARBA" id="ARBA00039165"/>
    </source>
</evidence>
<dbReference type="SUPFAM" id="SSF54495">
    <property type="entry name" value="UBC-like"/>
    <property type="match status" value="1"/>
</dbReference>
<dbReference type="EMBL" id="HACM01008526">
    <property type="protein sequence ID" value="CRZ08968.1"/>
    <property type="molecule type" value="Transcribed_RNA"/>
</dbReference>
<feature type="domain" description="UBC core" evidence="12">
    <location>
        <begin position="4"/>
        <end position="157"/>
    </location>
</feature>
<dbReference type="FunFam" id="3.10.110.10:FF:000035">
    <property type="entry name" value="SUMO-conjugating enzyme ubc9"/>
    <property type="match status" value="1"/>
</dbReference>
<dbReference type="SMART" id="SM00212">
    <property type="entry name" value="UBCc"/>
    <property type="match status" value="1"/>
</dbReference>
<accession>A0A0H5R499</accession>
<proteinExistence type="inferred from homology"/>
<dbReference type="PROSITE" id="PS50127">
    <property type="entry name" value="UBC_2"/>
    <property type="match status" value="1"/>
</dbReference>
<dbReference type="InterPro" id="IPR000608">
    <property type="entry name" value="UBC"/>
</dbReference>
<dbReference type="Pfam" id="PF00179">
    <property type="entry name" value="UQ_con"/>
    <property type="match status" value="1"/>
</dbReference>
<dbReference type="CDD" id="cd23798">
    <property type="entry name" value="UBCc_UBE2I"/>
    <property type="match status" value="1"/>
</dbReference>
<evidence type="ECO:0000256" key="7">
    <source>
        <dbReference type="ARBA" id="ARBA00023242"/>
    </source>
</evidence>
<evidence type="ECO:0000259" key="12">
    <source>
        <dbReference type="PROSITE" id="PS50127"/>
    </source>
</evidence>
<dbReference type="GO" id="GO:0005634">
    <property type="term" value="C:nucleus"/>
    <property type="evidence" value="ECO:0007669"/>
    <property type="project" value="UniProtKB-SubCell"/>
</dbReference>